<dbReference type="EMBL" id="VIFY01000007">
    <property type="protein sequence ID" value="TQB76715.1"/>
    <property type="molecule type" value="Genomic_DNA"/>
</dbReference>
<evidence type="ECO:0000256" key="4">
    <source>
        <dbReference type="ARBA" id="ARBA00023242"/>
    </source>
</evidence>
<dbReference type="Pfam" id="PF09507">
    <property type="entry name" value="CDC27"/>
    <property type="match status" value="1"/>
</dbReference>
<keyword evidence="7" id="KW-1185">Reference proteome</keyword>
<feature type="compositionally biased region" description="Basic and acidic residues" evidence="5">
    <location>
        <begin position="310"/>
        <end position="333"/>
    </location>
</feature>
<evidence type="ECO:0000256" key="5">
    <source>
        <dbReference type="SAM" id="MobiDB-lite"/>
    </source>
</evidence>
<evidence type="ECO:0000313" key="7">
    <source>
        <dbReference type="Proteomes" id="UP000319663"/>
    </source>
</evidence>
<keyword evidence="4" id="KW-0539">Nucleus</keyword>
<gene>
    <name evidence="6" type="ORF">MPDQ_007110</name>
</gene>
<dbReference type="GO" id="GO:0006271">
    <property type="term" value="P:DNA strand elongation involved in DNA replication"/>
    <property type="evidence" value="ECO:0007669"/>
    <property type="project" value="TreeGrafter"/>
</dbReference>
<evidence type="ECO:0000256" key="2">
    <source>
        <dbReference type="ARBA" id="ARBA00017589"/>
    </source>
</evidence>
<feature type="compositionally biased region" description="Acidic residues" evidence="5">
    <location>
        <begin position="297"/>
        <end position="307"/>
    </location>
</feature>
<feature type="compositionally biased region" description="Low complexity" evidence="5">
    <location>
        <begin position="276"/>
        <end position="292"/>
    </location>
</feature>
<proteinExistence type="predicted"/>
<dbReference type="InterPro" id="IPR041913">
    <property type="entry name" value="POLD3_sf"/>
</dbReference>
<dbReference type="Proteomes" id="UP000319663">
    <property type="component" value="Unassembled WGS sequence"/>
</dbReference>
<sequence>MAVDYKRYLAENVLNEHKTVTYRSLSRVFGIHSNLAKQILYEFHHAENIKRPRSVDATYIITGAQKLEEGASTSVANGIHKDQGDDDVMPSSPYISSSLPNQDADSQAVQRASVILVREEDLNDAKSTFTSISSIHIYSLQSTVLPDLNVLTDVSREMSTVHANEDPLEHGKQWGMVQNKYVKRRNGARPPPPPAIQKETAPAKQPVLKEFPAQEMKMESKKNDDADLKQPSKPGPSEPTSKPSGNTAPLKRQRSDILSSFSKAQAKQKERPARKAVSAAESAESSGAVEDVMFNDASEEEEPEELFPDTGKREAIISHETKKEREAKLRKMMEDDEDEEMPDAVEPAEEPAEEALTIDQPPKKEELKEQVTVVGGRRRGRRQIMKKKTVKDEEGYLVTVEEPAWESFSEDEPAPLPKKKPAVSSAKAKPGGKPGQGNIMSFFSKK</sequence>
<comment type="caution">
    <text evidence="6">The sequence shown here is derived from an EMBL/GenBank/DDBJ whole genome shotgun (WGS) entry which is preliminary data.</text>
</comment>
<dbReference type="InterPro" id="IPR019038">
    <property type="entry name" value="POLD3"/>
</dbReference>
<feature type="compositionally biased region" description="Polar residues" evidence="5">
    <location>
        <begin position="256"/>
        <end position="265"/>
    </location>
</feature>
<feature type="compositionally biased region" description="Low complexity" evidence="5">
    <location>
        <begin position="422"/>
        <end position="431"/>
    </location>
</feature>
<evidence type="ECO:0000313" key="6">
    <source>
        <dbReference type="EMBL" id="TQB76715.1"/>
    </source>
</evidence>
<reference evidence="6 7" key="1">
    <citation type="submission" date="2019-06" db="EMBL/GenBank/DDBJ databases">
        <title>Wine fermentation using esterase from Monascus purpureus.</title>
        <authorList>
            <person name="Geng C."/>
            <person name="Zhang Y."/>
        </authorList>
    </citation>
    <scope>NUCLEOTIDE SEQUENCE [LARGE SCALE GENOMIC DNA]</scope>
    <source>
        <strain evidence="6">HQ1</strain>
    </source>
</reference>
<dbReference type="AlphaFoldDB" id="A0A507R5M1"/>
<feature type="compositionally biased region" description="Acidic residues" evidence="5">
    <location>
        <begin position="334"/>
        <end position="353"/>
    </location>
</feature>
<feature type="compositionally biased region" description="Basic residues" evidence="5">
    <location>
        <begin position="376"/>
        <end position="389"/>
    </location>
</feature>
<organism evidence="6 7">
    <name type="scientific">Monascus purpureus</name>
    <name type="common">Red mold</name>
    <name type="synonym">Monascus anka</name>
    <dbReference type="NCBI Taxonomy" id="5098"/>
    <lineage>
        <taxon>Eukaryota</taxon>
        <taxon>Fungi</taxon>
        <taxon>Dikarya</taxon>
        <taxon>Ascomycota</taxon>
        <taxon>Pezizomycotina</taxon>
        <taxon>Eurotiomycetes</taxon>
        <taxon>Eurotiomycetidae</taxon>
        <taxon>Eurotiales</taxon>
        <taxon>Aspergillaceae</taxon>
        <taxon>Monascus</taxon>
    </lineage>
</organism>
<dbReference type="PANTHER" id="PTHR17598">
    <property type="entry name" value="DNA POLYMERASE DELTA SUBUNIT 3"/>
    <property type="match status" value="1"/>
</dbReference>
<dbReference type="GO" id="GO:0043625">
    <property type="term" value="C:delta DNA polymerase complex"/>
    <property type="evidence" value="ECO:0007669"/>
    <property type="project" value="InterPro"/>
</dbReference>
<comment type="subcellular location">
    <subcellularLocation>
        <location evidence="1">Nucleus</location>
    </subcellularLocation>
</comment>
<dbReference type="PANTHER" id="PTHR17598:SF13">
    <property type="entry name" value="DNA POLYMERASE DELTA SUBUNIT 3"/>
    <property type="match status" value="1"/>
</dbReference>
<dbReference type="GO" id="GO:0006297">
    <property type="term" value="P:nucleotide-excision repair, DNA gap filling"/>
    <property type="evidence" value="ECO:0007669"/>
    <property type="project" value="TreeGrafter"/>
</dbReference>
<accession>A0A507R5M1</accession>
<dbReference type="GO" id="GO:0003887">
    <property type="term" value="F:DNA-directed DNA polymerase activity"/>
    <property type="evidence" value="ECO:0007669"/>
    <property type="project" value="TreeGrafter"/>
</dbReference>
<dbReference type="Gene3D" id="3.90.1030.20">
    <property type="entry name" value="DNA polymerase delta, p66 (Cdc27) subunit, wHTH domain"/>
    <property type="match status" value="1"/>
</dbReference>
<protein>
    <recommendedName>
        <fullName evidence="2">DNA polymerase delta subunit 3</fullName>
    </recommendedName>
</protein>
<feature type="region of interest" description="Disordered" evidence="5">
    <location>
        <begin position="184"/>
        <end position="446"/>
    </location>
</feature>
<dbReference type="GO" id="GO:1904161">
    <property type="term" value="P:DNA synthesis involved in UV-damage excision repair"/>
    <property type="evidence" value="ECO:0007669"/>
    <property type="project" value="TreeGrafter"/>
</dbReference>
<feature type="compositionally biased region" description="Polar residues" evidence="5">
    <location>
        <begin position="238"/>
        <end position="247"/>
    </location>
</feature>
<dbReference type="STRING" id="5098.A0A507R5M1"/>
<evidence type="ECO:0000256" key="1">
    <source>
        <dbReference type="ARBA" id="ARBA00004123"/>
    </source>
</evidence>
<keyword evidence="3" id="KW-0235">DNA replication</keyword>
<evidence type="ECO:0000256" key="3">
    <source>
        <dbReference type="ARBA" id="ARBA00022705"/>
    </source>
</evidence>
<name>A0A507R5M1_MONPU</name>
<feature type="compositionally biased region" description="Basic and acidic residues" evidence="5">
    <location>
        <begin position="216"/>
        <end position="230"/>
    </location>
</feature>